<organism evidence="8 9">
    <name type="scientific">Gordonibacter pamelaeae</name>
    <dbReference type="NCBI Taxonomy" id="471189"/>
    <lineage>
        <taxon>Bacteria</taxon>
        <taxon>Bacillati</taxon>
        <taxon>Actinomycetota</taxon>
        <taxon>Coriobacteriia</taxon>
        <taxon>Eggerthellales</taxon>
        <taxon>Eggerthellaceae</taxon>
        <taxon>Gordonibacter</taxon>
    </lineage>
</organism>
<dbReference type="PANTHER" id="PTHR32322">
    <property type="entry name" value="INNER MEMBRANE TRANSPORTER"/>
    <property type="match status" value="1"/>
</dbReference>
<feature type="transmembrane region" description="Helical" evidence="6">
    <location>
        <begin position="263"/>
        <end position="284"/>
    </location>
</feature>
<evidence type="ECO:0000256" key="4">
    <source>
        <dbReference type="ARBA" id="ARBA00022989"/>
    </source>
</evidence>
<dbReference type="RefSeq" id="WP_041238803.1">
    <property type="nucleotide sequence ID" value="NZ_CABMMS010000007.1"/>
</dbReference>
<accession>A0A369LVQ1</accession>
<dbReference type="GO" id="GO:0016020">
    <property type="term" value="C:membrane"/>
    <property type="evidence" value="ECO:0007669"/>
    <property type="project" value="UniProtKB-SubCell"/>
</dbReference>
<keyword evidence="9" id="KW-1185">Reference proteome</keyword>
<comment type="caution">
    <text evidence="8">The sequence shown here is derived from an EMBL/GenBank/DDBJ whole genome shotgun (WGS) entry which is preliminary data.</text>
</comment>
<dbReference type="AlphaFoldDB" id="A0A369LVQ1"/>
<feature type="transmembrane region" description="Helical" evidence="6">
    <location>
        <begin position="239"/>
        <end position="257"/>
    </location>
</feature>
<evidence type="ECO:0000256" key="1">
    <source>
        <dbReference type="ARBA" id="ARBA00004141"/>
    </source>
</evidence>
<dbReference type="SUPFAM" id="SSF103481">
    <property type="entry name" value="Multidrug resistance efflux transporter EmrE"/>
    <property type="match status" value="2"/>
</dbReference>
<feature type="transmembrane region" description="Helical" evidence="6">
    <location>
        <begin position="7"/>
        <end position="27"/>
    </location>
</feature>
<evidence type="ECO:0000256" key="2">
    <source>
        <dbReference type="ARBA" id="ARBA00007362"/>
    </source>
</evidence>
<feature type="transmembrane region" description="Helical" evidence="6">
    <location>
        <begin position="207"/>
        <end position="227"/>
    </location>
</feature>
<dbReference type="PANTHER" id="PTHR32322:SF2">
    <property type="entry name" value="EAMA DOMAIN-CONTAINING PROTEIN"/>
    <property type="match status" value="1"/>
</dbReference>
<feature type="domain" description="EamA" evidence="7">
    <location>
        <begin position="10"/>
        <end position="135"/>
    </location>
</feature>
<dbReference type="EMBL" id="PPTS01000007">
    <property type="protein sequence ID" value="RDB63460.1"/>
    <property type="molecule type" value="Genomic_DNA"/>
</dbReference>
<dbReference type="Proteomes" id="UP000254000">
    <property type="component" value="Unassembled WGS sequence"/>
</dbReference>
<reference evidence="8 9" key="1">
    <citation type="journal article" date="2018" name="Elife">
        <title>Discovery and characterization of a prevalent human gut bacterial enzyme sufficient for the inactivation of a family of plant toxins.</title>
        <authorList>
            <person name="Koppel N."/>
            <person name="Bisanz J.E."/>
            <person name="Pandelia M.E."/>
            <person name="Turnbaugh P.J."/>
            <person name="Balskus E.P."/>
        </authorList>
    </citation>
    <scope>NUCLEOTIDE SEQUENCE [LARGE SCALE GENOMIC DNA]</scope>
    <source>
        <strain evidence="8 9">3C</strain>
    </source>
</reference>
<dbReference type="Gene3D" id="1.10.3730.20">
    <property type="match status" value="2"/>
</dbReference>
<feature type="transmembrane region" description="Helical" evidence="6">
    <location>
        <begin position="177"/>
        <end position="195"/>
    </location>
</feature>
<feature type="transmembrane region" description="Helical" evidence="6">
    <location>
        <begin position="63"/>
        <end position="82"/>
    </location>
</feature>
<dbReference type="GeneID" id="78360281"/>
<evidence type="ECO:0000256" key="5">
    <source>
        <dbReference type="ARBA" id="ARBA00023136"/>
    </source>
</evidence>
<keyword evidence="5 6" id="KW-0472">Membrane</keyword>
<feature type="transmembrane region" description="Helical" evidence="6">
    <location>
        <begin position="121"/>
        <end position="140"/>
    </location>
</feature>
<name>A0A369LVQ1_9ACTN</name>
<proteinExistence type="inferred from homology"/>
<evidence type="ECO:0000313" key="9">
    <source>
        <dbReference type="Proteomes" id="UP000254000"/>
    </source>
</evidence>
<dbReference type="OrthoDB" id="9814238at2"/>
<sequence>MARDYGKYVGALLLFGSNGIVASGIALPSSSVVLLRTLLGSLLLAALLVAAKRRITFHRHLGDLCCLAASGAALGASWLFLFEAYRHLGVGTASLVYYCGPIIVAALSPWLFGERLTRAKLAGFGLVLVGVLLVNGRALGEGASGWGLFCGGMSAVMYAAMVVFTKKVRHVEGLESSAVQLASSFAAVALFVGATGGTSLQIGTADWAPLLVLGLVNTGFGCFVYFSAMGKLPAQTVSVCGYLEPLAAVVLSALLLGEAFSPVQAAGVALVIGGAVYAECGARLHLPHVRRARGAEAAL</sequence>
<evidence type="ECO:0000256" key="3">
    <source>
        <dbReference type="ARBA" id="ARBA00022692"/>
    </source>
</evidence>
<dbReference type="InterPro" id="IPR000620">
    <property type="entry name" value="EamA_dom"/>
</dbReference>
<comment type="similarity">
    <text evidence="2">Belongs to the EamA transporter family.</text>
</comment>
<feature type="domain" description="EamA" evidence="7">
    <location>
        <begin position="146"/>
        <end position="276"/>
    </location>
</feature>
<evidence type="ECO:0000313" key="8">
    <source>
        <dbReference type="EMBL" id="RDB63460.1"/>
    </source>
</evidence>
<feature type="transmembrane region" description="Helical" evidence="6">
    <location>
        <begin position="33"/>
        <end position="51"/>
    </location>
</feature>
<keyword evidence="3 6" id="KW-0812">Transmembrane</keyword>
<dbReference type="InterPro" id="IPR050638">
    <property type="entry name" value="AA-Vitamin_Transporters"/>
</dbReference>
<dbReference type="InterPro" id="IPR037185">
    <property type="entry name" value="EmrE-like"/>
</dbReference>
<keyword evidence="4 6" id="KW-1133">Transmembrane helix</keyword>
<comment type="subcellular location">
    <subcellularLocation>
        <location evidence="1">Membrane</location>
        <topology evidence="1">Multi-pass membrane protein</topology>
    </subcellularLocation>
</comment>
<gene>
    <name evidence="8" type="ORF">C1877_11310</name>
</gene>
<evidence type="ECO:0000256" key="6">
    <source>
        <dbReference type="SAM" id="Phobius"/>
    </source>
</evidence>
<evidence type="ECO:0000259" key="7">
    <source>
        <dbReference type="Pfam" id="PF00892"/>
    </source>
</evidence>
<protein>
    <submittedName>
        <fullName evidence="8">EamA family transporter</fullName>
    </submittedName>
</protein>
<feature type="transmembrane region" description="Helical" evidence="6">
    <location>
        <begin position="94"/>
        <end position="112"/>
    </location>
</feature>
<dbReference type="Pfam" id="PF00892">
    <property type="entry name" value="EamA"/>
    <property type="match status" value="2"/>
</dbReference>
<feature type="transmembrane region" description="Helical" evidence="6">
    <location>
        <begin position="146"/>
        <end position="165"/>
    </location>
</feature>